<proteinExistence type="inferred from homology"/>
<sequence>MELQAFKNDCGPKKNVVFERHELWCHQRTSGTPVDRFITELRQKSKDCEFGMIENDMLRDKLVFSITDSHLKARLLQESGLTLHRAIEICRATEQEKTPSQAMNTEHGAGEVPLDAEMKSILPDQRLHHNTRKHVGSHSVPKTDPTQKLVLAAFMPKVQLHRLQLQQPSPIHCVSSERKNVQQLLPEHLDIKEETEMLSEGQEGDHLCRQQETNGLVLFNDQCEDEEEMIHRRQQPEINIKEEPSTSSLDVLMKRQTVGINNKEPEAAGNPDSRSLVLQGADGMETDSSQAGDGNNDDGDGDCWQKPLSVSEVETNDFDSTSKKRKISDSNTNAEMECKAAKSQMILFQQIRANKVQEKLKSESLKTSNACVDDETVTFNTDSTVTDYTGERPFKCNVCSKCFKEKHKLMIHKRIHTGEKPFKCDVCSKCFIQKCYLNSHMRNHTGEKPFQCDFCGKCFKDKPKLMIHKRLHTGERPFRCDVCGKCFVQKCALQSHMRSHTGEKPFKCDFCSKCFKERSNLTVHLRTHTGERPFKCDVCGKGFVQNSSLKIHSRVHTGEKPFKCDFCSKCFKEKTKLKFHIKVHTGERPFKCDVCSKCFIQNSTLKVHSRVHTGEKPFICD</sequence>
<dbReference type="FunFam" id="3.30.160.60:FF:000624">
    <property type="entry name" value="zinc finger protein 697"/>
    <property type="match status" value="1"/>
</dbReference>
<evidence type="ECO:0000313" key="15">
    <source>
        <dbReference type="Proteomes" id="UP000694680"/>
    </source>
</evidence>
<dbReference type="SMART" id="SM00355">
    <property type="entry name" value="ZnF_C2H2"/>
    <property type="match status" value="8"/>
</dbReference>
<name>A0A8C5H464_GOUWI</name>
<dbReference type="PROSITE" id="PS00028">
    <property type="entry name" value="ZINC_FINGER_C2H2_1"/>
    <property type="match status" value="8"/>
</dbReference>
<feature type="domain" description="C2H2-type" evidence="13">
    <location>
        <begin position="590"/>
        <end position="617"/>
    </location>
</feature>
<keyword evidence="7" id="KW-0805">Transcription regulation</keyword>
<dbReference type="GO" id="GO:0000122">
    <property type="term" value="P:negative regulation of transcription by RNA polymerase II"/>
    <property type="evidence" value="ECO:0007669"/>
    <property type="project" value="UniProtKB-ARBA"/>
</dbReference>
<evidence type="ECO:0000256" key="3">
    <source>
        <dbReference type="ARBA" id="ARBA00022723"/>
    </source>
</evidence>
<dbReference type="FunFam" id="3.30.160.60:FF:000290">
    <property type="entry name" value="Zinc finger protein 697 isoform X1"/>
    <property type="match status" value="1"/>
</dbReference>
<evidence type="ECO:0000313" key="14">
    <source>
        <dbReference type="Ensembl" id="ENSGWIP00000039271.1"/>
    </source>
</evidence>
<comment type="similarity">
    <text evidence="2">Belongs to the krueppel C2H2-type zinc-finger protein family.</text>
</comment>
<comment type="subcellular location">
    <subcellularLocation>
        <location evidence="1">Nucleus</location>
    </subcellularLocation>
</comment>
<keyword evidence="9" id="KW-0804">Transcription</keyword>
<dbReference type="GO" id="GO:0003700">
    <property type="term" value="F:DNA-binding transcription factor activity"/>
    <property type="evidence" value="ECO:0007669"/>
    <property type="project" value="TreeGrafter"/>
</dbReference>
<organism evidence="14 15">
    <name type="scientific">Gouania willdenowi</name>
    <name type="common">Blunt-snouted clingfish</name>
    <name type="synonym">Lepadogaster willdenowi</name>
    <dbReference type="NCBI Taxonomy" id="441366"/>
    <lineage>
        <taxon>Eukaryota</taxon>
        <taxon>Metazoa</taxon>
        <taxon>Chordata</taxon>
        <taxon>Craniata</taxon>
        <taxon>Vertebrata</taxon>
        <taxon>Euteleostomi</taxon>
        <taxon>Actinopterygii</taxon>
        <taxon>Neopterygii</taxon>
        <taxon>Teleostei</taxon>
        <taxon>Neoteleostei</taxon>
        <taxon>Acanthomorphata</taxon>
        <taxon>Ovalentaria</taxon>
        <taxon>Blenniimorphae</taxon>
        <taxon>Blenniiformes</taxon>
        <taxon>Gobiesocoidei</taxon>
        <taxon>Gobiesocidae</taxon>
        <taxon>Gobiesocinae</taxon>
        <taxon>Gouania</taxon>
    </lineage>
</organism>
<feature type="domain" description="C2H2-type" evidence="13">
    <location>
        <begin position="450"/>
        <end position="477"/>
    </location>
</feature>
<keyword evidence="3" id="KW-0479">Metal-binding</keyword>
<dbReference type="Proteomes" id="UP000694680">
    <property type="component" value="Chromosome 17"/>
</dbReference>
<evidence type="ECO:0000256" key="6">
    <source>
        <dbReference type="ARBA" id="ARBA00022833"/>
    </source>
</evidence>
<gene>
    <name evidence="14" type="primary">LOC114479761</name>
</gene>
<dbReference type="Gene3D" id="3.30.160.60">
    <property type="entry name" value="Classic Zinc Finger"/>
    <property type="match status" value="8"/>
</dbReference>
<protein>
    <submittedName>
        <fullName evidence="14">Zinc finger protein 2-like</fullName>
    </submittedName>
</protein>
<evidence type="ECO:0000256" key="10">
    <source>
        <dbReference type="ARBA" id="ARBA00023242"/>
    </source>
</evidence>
<reference evidence="14" key="1">
    <citation type="submission" date="2020-06" db="EMBL/GenBank/DDBJ databases">
        <authorList>
            <consortium name="Wellcome Sanger Institute Data Sharing"/>
        </authorList>
    </citation>
    <scope>NUCLEOTIDE SEQUENCE [LARGE SCALE GENOMIC DNA]</scope>
</reference>
<keyword evidence="6" id="KW-0862">Zinc</keyword>
<dbReference type="Ensembl" id="ENSGWIT00000042707.1">
    <property type="protein sequence ID" value="ENSGWIP00000039271.1"/>
    <property type="gene ID" value="ENSGWIG00000019970.1"/>
</dbReference>
<dbReference type="GO" id="GO:0008270">
    <property type="term" value="F:zinc ion binding"/>
    <property type="evidence" value="ECO:0007669"/>
    <property type="project" value="UniProtKB-KW"/>
</dbReference>
<feature type="domain" description="C2H2-type" evidence="13">
    <location>
        <begin position="394"/>
        <end position="421"/>
    </location>
</feature>
<dbReference type="OrthoDB" id="427030at2759"/>
<feature type="domain" description="C2H2-type" evidence="13">
    <location>
        <begin position="562"/>
        <end position="589"/>
    </location>
</feature>
<dbReference type="FunFam" id="3.30.160.60:FF:000608">
    <property type="entry name" value="zinc finger protein 286A isoform X1"/>
    <property type="match status" value="1"/>
</dbReference>
<evidence type="ECO:0000256" key="9">
    <source>
        <dbReference type="ARBA" id="ARBA00023163"/>
    </source>
</evidence>
<dbReference type="Pfam" id="PF00096">
    <property type="entry name" value="zf-C2H2"/>
    <property type="match status" value="5"/>
</dbReference>
<dbReference type="AlphaFoldDB" id="A0A8C5H464"/>
<dbReference type="SUPFAM" id="SSF57667">
    <property type="entry name" value="beta-beta-alpha zinc fingers"/>
    <property type="match status" value="4"/>
</dbReference>
<evidence type="ECO:0000256" key="4">
    <source>
        <dbReference type="ARBA" id="ARBA00022737"/>
    </source>
</evidence>
<evidence type="ECO:0000256" key="11">
    <source>
        <dbReference type="PROSITE-ProRule" id="PRU00042"/>
    </source>
</evidence>
<feature type="domain" description="C2H2-type" evidence="13">
    <location>
        <begin position="422"/>
        <end position="449"/>
    </location>
</feature>
<keyword evidence="4" id="KW-0677">Repeat</keyword>
<keyword evidence="10" id="KW-0539">Nucleus</keyword>
<feature type="domain" description="C2H2-type" evidence="13">
    <location>
        <begin position="506"/>
        <end position="533"/>
    </location>
</feature>
<dbReference type="FunFam" id="3.30.160.60:FF:000873">
    <property type="entry name" value="Zinc finger protein 841"/>
    <property type="match status" value="1"/>
</dbReference>
<dbReference type="RefSeq" id="XP_028329405.1">
    <property type="nucleotide sequence ID" value="XM_028473604.1"/>
</dbReference>
<evidence type="ECO:0000256" key="1">
    <source>
        <dbReference type="ARBA" id="ARBA00004123"/>
    </source>
</evidence>
<dbReference type="FunFam" id="3.30.160.60:FF:001465">
    <property type="entry name" value="Zinc finger protein 560"/>
    <property type="match status" value="1"/>
</dbReference>
<dbReference type="PANTHER" id="PTHR24404:SF114">
    <property type="entry name" value="KLUMPFUSS, ISOFORM B-RELATED"/>
    <property type="match status" value="1"/>
</dbReference>
<dbReference type="GO" id="GO:0005634">
    <property type="term" value="C:nucleus"/>
    <property type="evidence" value="ECO:0007669"/>
    <property type="project" value="UniProtKB-SubCell"/>
</dbReference>
<dbReference type="FunFam" id="3.30.160.60:FF:000446">
    <property type="entry name" value="Zinc finger protein"/>
    <property type="match status" value="2"/>
</dbReference>
<evidence type="ECO:0000256" key="12">
    <source>
        <dbReference type="SAM" id="MobiDB-lite"/>
    </source>
</evidence>
<dbReference type="GO" id="GO:0000978">
    <property type="term" value="F:RNA polymerase II cis-regulatory region sequence-specific DNA binding"/>
    <property type="evidence" value="ECO:0007669"/>
    <property type="project" value="TreeGrafter"/>
</dbReference>
<evidence type="ECO:0000259" key="13">
    <source>
        <dbReference type="PROSITE" id="PS50157"/>
    </source>
</evidence>
<dbReference type="GeneID" id="114479761"/>
<evidence type="ECO:0000256" key="5">
    <source>
        <dbReference type="ARBA" id="ARBA00022771"/>
    </source>
</evidence>
<accession>A0A8C5H464</accession>
<evidence type="ECO:0000256" key="8">
    <source>
        <dbReference type="ARBA" id="ARBA00023125"/>
    </source>
</evidence>
<dbReference type="InterPro" id="IPR013087">
    <property type="entry name" value="Znf_C2H2_type"/>
</dbReference>
<evidence type="ECO:0000256" key="2">
    <source>
        <dbReference type="ARBA" id="ARBA00006991"/>
    </source>
</evidence>
<feature type="domain" description="C2H2-type" evidence="13">
    <location>
        <begin position="478"/>
        <end position="505"/>
    </location>
</feature>
<keyword evidence="8" id="KW-0238">DNA-binding</keyword>
<feature type="region of interest" description="Disordered" evidence="12">
    <location>
        <begin position="284"/>
        <end position="306"/>
    </location>
</feature>
<keyword evidence="15" id="KW-1185">Reference proteome</keyword>
<dbReference type="FunFam" id="3.30.160.60:FF:002343">
    <property type="entry name" value="Zinc finger protein 33A"/>
    <property type="match status" value="1"/>
</dbReference>
<reference evidence="14" key="2">
    <citation type="submission" date="2025-08" db="UniProtKB">
        <authorList>
            <consortium name="Ensembl"/>
        </authorList>
    </citation>
    <scope>IDENTIFICATION</scope>
</reference>
<evidence type="ECO:0000256" key="7">
    <source>
        <dbReference type="ARBA" id="ARBA00023015"/>
    </source>
</evidence>
<reference evidence="14" key="3">
    <citation type="submission" date="2025-09" db="UniProtKB">
        <authorList>
            <consortium name="Ensembl"/>
        </authorList>
    </citation>
    <scope>IDENTIFICATION</scope>
</reference>
<dbReference type="InterPro" id="IPR050589">
    <property type="entry name" value="Ikaros_C2H2-ZF"/>
</dbReference>
<dbReference type="InterPro" id="IPR036236">
    <property type="entry name" value="Znf_C2H2_sf"/>
</dbReference>
<dbReference type="PANTHER" id="PTHR24404">
    <property type="entry name" value="ZINC FINGER PROTEIN"/>
    <property type="match status" value="1"/>
</dbReference>
<dbReference type="PROSITE" id="PS50157">
    <property type="entry name" value="ZINC_FINGER_C2H2_2"/>
    <property type="match status" value="8"/>
</dbReference>
<keyword evidence="5 11" id="KW-0863">Zinc-finger</keyword>
<dbReference type="Pfam" id="PF13465">
    <property type="entry name" value="zf-H2C2_2"/>
    <property type="match status" value="1"/>
</dbReference>
<feature type="domain" description="C2H2-type" evidence="13">
    <location>
        <begin position="534"/>
        <end position="561"/>
    </location>
</feature>